<feature type="chain" id="PRO_5042266935" description="Interleukin 34" evidence="1">
    <location>
        <begin position="24"/>
        <end position="201"/>
    </location>
</feature>
<dbReference type="PRINTS" id="PR01938">
    <property type="entry name" value="INTRLEUKIN34"/>
</dbReference>
<evidence type="ECO:0000313" key="3">
    <source>
        <dbReference type="Proteomes" id="UP001274896"/>
    </source>
</evidence>
<gene>
    <name evidence="2" type="ORF">QTP70_034196</name>
</gene>
<proteinExistence type="predicted"/>
<comment type="caution">
    <text evidence="2">The sequence shown here is derived from an EMBL/GenBank/DDBJ whole genome shotgun (WGS) entry which is preliminary data.</text>
</comment>
<accession>A0AAE0RCJ0</accession>
<dbReference type="Pfam" id="PF15036">
    <property type="entry name" value="IL34"/>
    <property type="match status" value="1"/>
</dbReference>
<evidence type="ECO:0000256" key="1">
    <source>
        <dbReference type="SAM" id="SignalP"/>
    </source>
</evidence>
<dbReference type="GO" id="GO:0005615">
    <property type="term" value="C:extracellular space"/>
    <property type="evidence" value="ECO:0007669"/>
    <property type="project" value="InterPro"/>
</dbReference>
<dbReference type="InterPro" id="IPR020415">
    <property type="entry name" value="IL-34"/>
</dbReference>
<feature type="signal peptide" evidence="1">
    <location>
        <begin position="1"/>
        <end position="23"/>
    </location>
</feature>
<dbReference type="GO" id="GO:0045657">
    <property type="term" value="P:positive regulation of monocyte differentiation"/>
    <property type="evidence" value="ECO:0007669"/>
    <property type="project" value="TreeGrafter"/>
</dbReference>
<dbReference type="GO" id="GO:0005157">
    <property type="term" value="F:macrophage colony-stimulating factor receptor binding"/>
    <property type="evidence" value="ECO:0007669"/>
    <property type="project" value="InterPro"/>
</dbReference>
<dbReference type="GO" id="GO:0008284">
    <property type="term" value="P:positive regulation of cell population proliferation"/>
    <property type="evidence" value="ECO:0007669"/>
    <property type="project" value="InterPro"/>
</dbReference>
<dbReference type="InterPro" id="IPR038328">
    <property type="entry name" value="IL-34_sf"/>
</dbReference>
<organism evidence="2 3">
    <name type="scientific">Hemibagrus guttatus</name>
    <dbReference type="NCBI Taxonomy" id="175788"/>
    <lineage>
        <taxon>Eukaryota</taxon>
        <taxon>Metazoa</taxon>
        <taxon>Chordata</taxon>
        <taxon>Craniata</taxon>
        <taxon>Vertebrata</taxon>
        <taxon>Euteleostomi</taxon>
        <taxon>Actinopterygii</taxon>
        <taxon>Neopterygii</taxon>
        <taxon>Teleostei</taxon>
        <taxon>Ostariophysi</taxon>
        <taxon>Siluriformes</taxon>
        <taxon>Bagridae</taxon>
        <taxon>Hemibagrus</taxon>
    </lineage>
</organism>
<dbReference type="AlphaFoldDB" id="A0AAE0RCJ0"/>
<sequence length="201" mass="23885">MVRFMVFLGLMWVLPIWMSTVTPQLCTSLGSLKDSLNASLRKRYLKYNFPVNYTIQVHYEEVFRLKNISKLRNDSADLRDLQELWFEVTETGIKKILDVLPEKHPTRRKYLAILYNHFLLIKQTLPVQNSDERVIPEVIQDIWQRLGDTNYQGWRPVTPKSLLDNCYRTMHCLFKDCFLSNSTHSNYCEPQHWRKGKETQG</sequence>
<dbReference type="PANTHER" id="PTHR28606:SF1">
    <property type="entry name" value="INTERLEUKIN-34"/>
    <property type="match status" value="1"/>
</dbReference>
<reference evidence="2" key="1">
    <citation type="submission" date="2023-06" db="EMBL/GenBank/DDBJ databases">
        <title>Male Hemibagrus guttatus genome.</title>
        <authorList>
            <person name="Bian C."/>
        </authorList>
    </citation>
    <scope>NUCLEOTIDE SEQUENCE</scope>
    <source>
        <strain evidence="2">Male_cb2023</strain>
        <tissue evidence="2">Muscle</tissue>
    </source>
</reference>
<evidence type="ECO:0008006" key="4">
    <source>
        <dbReference type="Google" id="ProtNLM"/>
    </source>
</evidence>
<protein>
    <recommendedName>
        <fullName evidence="4">Interleukin 34</fullName>
    </recommendedName>
</protein>
<dbReference type="PANTHER" id="PTHR28606">
    <property type="entry name" value="INTERLEUKIN-34"/>
    <property type="match status" value="1"/>
</dbReference>
<dbReference type="Proteomes" id="UP001274896">
    <property type="component" value="Unassembled WGS sequence"/>
</dbReference>
<keyword evidence="1" id="KW-0732">Signal</keyword>
<dbReference type="EMBL" id="JAUCMX010000004">
    <property type="protein sequence ID" value="KAK3549203.1"/>
    <property type="molecule type" value="Genomic_DNA"/>
</dbReference>
<name>A0AAE0RCJ0_9TELE</name>
<keyword evidence="3" id="KW-1185">Reference proteome</keyword>
<dbReference type="Gene3D" id="1.20.1250.80">
    <property type="entry name" value="Interleukin-34"/>
    <property type="match status" value="1"/>
</dbReference>
<evidence type="ECO:0000313" key="2">
    <source>
        <dbReference type="EMBL" id="KAK3549203.1"/>
    </source>
</evidence>
<dbReference type="GO" id="GO:0045651">
    <property type="term" value="P:positive regulation of macrophage differentiation"/>
    <property type="evidence" value="ECO:0007669"/>
    <property type="project" value="TreeGrafter"/>
</dbReference>